<reference evidence="3 4" key="1">
    <citation type="journal article" date="2016" name="Front. Microbiol.">
        <title>Genome and transcriptome sequences reveal the specific parasitism of the nematophagous Purpureocillium lilacinum 36-1.</title>
        <authorList>
            <person name="Xie J."/>
            <person name="Li S."/>
            <person name="Mo C."/>
            <person name="Xiao X."/>
            <person name="Peng D."/>
            <person name="Wang G."/>
            <person name="Xiao Y."/>
        </authorList>
    </citation>
    <scope>NUCLEOTIDE SEQUENCE [LARGE SCALE GENOMIC DNA]</scope>
    <source>
        <strain evidence="3 4">36-1</strain>
    </source>
</reference>
<protein>
    <recommendedName>
        <fullName evidence="2">Transcription regulator Rua1 C-terminal domain-containing protein</fullName>
    </recommendedName>
</protein>
<dbReference type="AlphaFoldDB" id="A0A2U3EKE7"/>
<feature type="region of interest" description="Disordered" evidence="1">
    <location>
        <begin position="1"/>
        <end position="54"/>
    </location>
</feature>
<evidence type="ECO:0000313" key="4">
    <source>
        <dbReference type="Proteomes" id="UP000245956"/>
    </source>
</evidence>
<feature type="compositionally biased region" description="Polar residues" evidence="1">
    <location>
        <begin position="770"/>
        <end position="788"/>
    </location>
</feature>
<organism evidence="3 4">
    <name type="scientific">Purpureocillium lilacinum</name>
    <name type="common">Paecilomyces lilacinus</name>
    <dbReference type="NCBI Taxonomy" id="33203"/>
    <lineage>
        <taxon>Eukaryota</taxon>
        <taxon>Fungi</taxon>
        <taxon>Dikarya</taxon>
        <taxon>Ascomycota</taxon>
        <taxon>Pezizomycotina</taxon>
        <taxon>Sordariomycetes</taxon>
        <taxon>Hypocreomycetidae</taxon>
        <taxon>Hypocreales</taxon>
        <taxon>Ophiocordycipitaceae</taxon>
        <taxon>Purpureocillium</taxon>
    </lineage>
</organism>
<feature type="region of interest" description="Disordered" evidence="1">
    <location>
        <begin position="360"/>
        <end position="386"/>
    </location>
</feature>
<evidence type="ECO:0000259" key="2">
    <source>
        <dbReference type="Pfam" id="PF14616"/>
    </source>
</evidence>
<dbReference type="Proteomes" id="UP000245956">
    <property type="component" value="Unassembled WGS sequence"/>
</dbReference>
<sequence length="835" mass="90722">MLACRDLRMPSQVPRRASRGGKGTRTPPGGEPQRNRPPQTKYTPSPSPSPSPASTRLVRTVVCFVLAGALTLVAHVSDGLVPCTSTCSQQAVVGVPVVILLEIGLPVDLVTLRTLPSSLACLHPSRFPCRALLKRQRSPPPPETSTESQSQHLLLTLSTLLFIPWFLLVCLLDSNQAEMCVSSPLVVLLPQPAHTSCFRRQQMRPHSVYYSASEAKLYSPEPDQPTPMSMMDAGGVPTTEAMMSVSPAWLTPPTSQPRQRPESMYQDGMSCCSGDDCTAMQSWNSLSPHPEPEDVGSRPVSMGQEVLPLGITSNDHWTQKTCDGGLDFQGLEVDGPIGQAYTTDEAVPIIDLRYPNVGQDGQPLSIEDGNHGGMAGSSPPTSAAVSDIQSYDDFSTALSEATSYGSDYLSTSNRNSLMSSMQVSPAPSPHMTPGRPEQVRAQSRGRASPSPRPSARSVPYSLDGVKGQRWSTGSYAPGNRRHSPFVSSSPAEAYGLPQRMSYTEPAPGPYPTHPAPLGNGGFPGASRAPFMMGGQPLYQRNSMLLPSHMPPQPFHTDLRHLEQPPPLPSQGLFKMLQSNGDPHTLHGHYTDLSEPPDLFASLQEEQIPPPEEDMHPADADMIPYEQDLRFEGDLYTPRWVRGHGNKREGWCGICKPGRWLVLKNSAFWYDKSFTHGISAATGSPFQEPLETRRMDGNPDVWEGLCGSCNGWIALVSSKKKGTTWFRHAYKCHAHPKVKDVPKRRRETGQGRAMVTQQTARFKSDAMRPETPQSSGAHTPGFNTPTSMPMSFGYGHGQFRPHGQLTPVPTPEPLRGPSSRTPASLSAAAAGLTNMI</sequence>
<dbReference type="PANTHER" id="PTHR28125">
    <property type="entry name" value="MEIOTIC EXPRESSION UP-REGULATED PROTEIN 26"/>
    <property type="match status" value="1"/>
</dbReference>
<feature type="domain" description="Transcription regulator Rua1 C-terminal" evidence="2">
    <location>
        <begin position="632"/>
        <end position="732"/>
    </location>
</feature>
<evidence type="ECO:0000256" key="1">
    <source>
        <dbReference type="SAM" id="MobiDB-lite"/>
    </source>
</evidence>
<feature type="compositionally biased region" description="Basic residues" evidence="1">
    <location>
        <begin position="736"/>
        <end position="745"/>
    </location>
</feature>
<name>A0A2U3EKE7_PURLI</name>
<dbReference type="PANTHER" id="PTHR28125:SF3">
    <property type="entry name" value="TRANSCRIPTION REGULATOR RUA1 C-TERMINAL DOMAIN-CONTAINING PROTEIN"/>
    <property type="match status" value="1"/>
</dbReference>
<feature type="region of interest" description="Disordered" evidence="1">
    <location>
        <begin position="736"/>
        <end position="835"/>
    </location>
</feature>
<comment type="caution">
    <text evidence="3">The sequence shown here is derived from an EMBL/GenBank/DDBJ whole genome shotgun (WGS) entry which is preliminary data.</text>
</comment>
<dbReference type="InterPro" id="IPR028012">
    <property type="entry name" value="Rua1_C"/>
</dbReference>
<gene>
    <name evidence="3" type="ORF">PCL_08301</name>
</gene>
<feature type="compositionally biased region" description="Low complexity" evidence="1">
    <location>
        <begin position="440"/>
        <end position="457"/>
    </location>
</feature>
<evidence type="ECO:0000313" key="3">
    <source>
        <dbReference type="EMBL" id="PWI74987.1"/>
    </source>
</evidence>
<dbReference type="EMBL" id="LCWV01000003">
    <property type="protein sequence ID" value="PWI74987.1"/>
    <property type="molecule type" value="Genomic_DNA"/>
</dbReference>
<feature type="region of interest" description="Disordered" evidence="1">
    <location>
        <begin position="418"/>
        <end position="466"/>
    </location>
</feature>
<dbReference type="Pfam" id="PF14616">
    <property type="entry name" value="Rua1_C"/>
    <property type="match status" value="1"/>
</dbReference>
<accession>A0A2U3EKE7</accession>
<proteinExistence type="predicted"/>